<dbReference type="InterPro" id="IPR035906">
    <property type="entry name" value="MetI-like_sf"/>
</dbReference>
<feature type="transmembrane region" description="Helical" evidence="8">
    <location>
        <begin position="203"/>
        <end position="226"/>
    </location>
</feature>
<feature type="transmembrane region" description="Helical" evidence="8">
    <location>
        <begin position="148"/>
        <end position="171"/>
    </location>
</feature>
<feature type="transmembrane region" description="Helical" evidence="8">
    <location>
        <begin position="12"/>
        <end position="37"/>
    </location>
</feature>
<dbReference type="Gene3D" id="1.10.3720.10">
    <property type="entry name" value="MetI-like"/>
    <property type="match status" value="1"/>
</dbReference>
<feature type="transmembrane region" description="Helical" evidence="8">
    <location>
        <begin position="101"/>
        <end position="125"/>
    </location>
</feature>
<comment type="caution">
    <text evidence="10">The sequence shown here is derived from an EMBL/GenBank/DDBJ whole genome shotgun (WGS) entry which is preliminary data.</text>
</comment>
<name>A0ABS8WBI2_9GAMM</name>
<dbReference type="EMBL" id="JAIMJA010000012">
    <property type="protein sequence ID" value="MCE2595652.1"/>
    <property type="molecule type" value="Genomic_DNA"/>
</dbReference>
<gene>
    <name evidence="10" type="primary">potB</name>
    <name evidence="10" type="ORF">K6Y31_12560</name>
</gene>
<evidence type="ECO:0000313" key="11">
    <source>
        <dbReference type="Proteomes" id="UP001201273"/>
    </source>
</evidence>
<dbReference type="NCBIfam" id="NF007044">
    <property type="entry name" value="PRK09497.1"/>
    <property type="match status" value="1"/>
</dbReference>
<dbReference type="PANTHER" id="PTHR42929">
    <property type="entry name" value="INNER MEMBRANE ABC TRANSPORTER PERMEASE PROTEIN YDCU-RELATED-RELATED"/>
    <property type="match status" value="1"/>
</dbReference>
<evidence type="ECO:0000256" key="8">
    <source>
        <dbReference type="RuleBase" id="RU363032"/>
    </source>
</evidence>
<feature type="transmembrane region" description="Helical" evidence="8">
    <location>
        <begin position="70"/>
        <end position="94"/>
    </location>
</feature>
<proteinExistence type="inferred from homology"/>
<keyword evidence="11" id="KW-1185">Reference proteome</keyword>
<evidence type="ECO:0000256" key="6">
    <source>
        <dbReference type="ARBA" id="ARBA00022989"/>
    </source>
</evidence>
<dbReference type="PANTHER" id="PTHR42929:SF1">
    <property type="entry name" value="INNER MEMBRANE ABC TRANSPORTER PERMEASE PROTEIN YDCU-RELATED"/>
    <property type="match status" value="1"/>
</dbReference>
<keyword evidence="7 8" id="KW-0472">Membrane</keyword>
<evidence type="ECO:0000313" key="10">
    <source>
        <dbReference type="EMBL" id="MCE2595652.1"/>
    </source>
</evidence>
<dbReference type="PROSITE" id="PS50928">
    <property type="entry name" value="ABC_TM1"/>
    <property type="match status" value="1"/>
</dbReference>
<dbReference type="RefSeq" id="WP_233053166.1">
    <property type="nucleotide sequence ID" value="NZ_JAIMJA010000012.1"/>
</dbReference>
<keyword evidence="4" id="KW-1003">Cell membrane</keyword>
<evidence type="ECO:0000259" key="9">
    <source>
        <dbReference type="PROSITE" id="PS50928"/>
    </source>
</evidence>
<organism evidence="10 11">
    <name type="scientific">Motilimonas cestriensis</name>
    <dbReference type="NCBI Taxonomy" id="2742685"/>
    <lineage>
        <taxon>Bacteria</taxon>
        <taxon>Pseudomonadati</taxon>
        <taxon>Pseudomonadota</taxon>
        <taxon>Gammaproteobacteria</taxon>
        <taxon>Alteromonadales</taxon>
        <taxon>Alteromonadales genera incertae sedis</taxon>
        <taxon>Motilimonas</taxon>
    </lineage>
</organism>
<dbReference type="Pfam" id="PF00528">
    <property type="entry name" value="BPD_transp_1"/>
    <property type="match status" value="1"/>
</dbReference>
<sequence>MNMQINQFRFWAIGLATSWLALFVLVPSLMVLVTSFLTRDPDFLIRFEFSLDGWRSVFDPSFISLLWDSLSMALITACICLAIAYPFVMCLMSLPSKWRPIILFLLIVPFWTNSLVRIYAIQYLLGKKGLINDAMLGIGLIDKPLDLLYTPFAVIFGLSYILLPFMILPIYSAMEKLDLRLLDAAKDLGANAAQRLWRITLPLTLPGIVAGSLMVILPAMGMFFVADLLGGSKHALLGNVIKNQFIQTRDWPFGAALSVLMIILLSFMLWLYYRATKLSNRQGGINDSDF</sequence>
<dbReference type="InterPro" id="IPR000515">
    <property type="entry name" value="MetI-like"/>
</dbReference>
<dbReference type="CDD" id="cd06261">
    <property type="entry name" value="TM_PBP2"/>
    <property type="match status" value="1"/>
</dbReference>
<reference evidence="10 11" key="1">
    <citation type="journal article" date="2022" name="Environ. Microbiol. Rep.">
        <title>Eco-phylogenetic analyses reveal divergent evolution of vitamin B12 metabolism in the marine bacterial family 'Psychromonadaceae'.</title>
        <authorList>
            <person name="Jin X."/>
            <person name="Yang Y."/>
            <person name="Cao H."/>
            <person name="Gao B."/>
            <person name="Zhao Z."/>
        </authorList>
    </citation>
    <scope>NUCLEOTIDE SEQUENCE [LARGE SCALE GENOMIC DNA]</scope>
    <source>
        <strain evidence="10 11">MKS20</strain>
    </source>
</reference>
<feature type="transmembrane region" description="Helical" evidence="8">
    <location>
        <begin position="253"/>
        <end position="273"/>
    </location>
</feature>
<evidence type="ECO:0000256" key="7">
    <source>
        <dbReference type="ARBA" id="ARBA00023136"/>
    </source>
</evidence>
<dbReference type="SUPFAM" id="SSF161098">
    <property type="entry name" value="MetI-like"/>
    <property type="match status" value="1"/>
</dbReference>
<comment type="subcellular location">
    <subcellularLocation>
        <location evidence="1 8">Cell membrane</location>
        <topology evidence="1 8">Multi-pass membrane protein</topology>
    </subcellularLocation>
</comment>
<keyword evidence="6 8" id="KW-1133">Transmembrane helix</keyword>
<keyword evidence="3 8" id="KW-0813">Transport</keyword>
<evidence type="ECO:0000256" key="2">
    <source>
        <dbReference type="ARBA" id="ARBA00007069"/>
    </source>
</evidence>
<keyword evidence="5 8" id="KW-0812">Transmembrane</keyword>
<evidence type="ECO:0000256" key="4">
    <source>
        <dbReference type="ARBA" id="ARBA00022475"/>
    </source>
</evidence>
<evidence type="ECO:0000256" key="3">
    <source>
        <dbReference type="ARBA" id="ARBA00022448"/>
    </source>
</evidence>
<dbReference type="Proteomes" id="UP001201273">
    <property type="component" value="Unassembled WGS sequence"/>
</dbReference>
<evidence type="ECO:0000256" key="1">
    <source>
        <dbReference type="ARBA" id="ARBA00004651"/>
    </source>
</evidence>
<feature type="domain" description="ABC transmembrane type-1" evidence="9">
    <location>
        <begin position="66"/>
        <end position="272"/>
    </location>
</feature>
<accession>A0ABS8WBI2</accession>
<evidence type="ECO:0000256" key="5">
    <source>
        <dbReference type="ARBA" id="ARBA00022692"/>
    </source>
</evidence>
<protein>
    <submittedName>
        <fullName evidence="10">Spermidine/putrescine ABC transporter permease PotB</fullName>
    </submittedName>
</protein>
<comment type="similarity">
    <text evidence="2">Belongs to the binding-protein-dependent transport system permease family. CysTW subfamily.</text>
</comment>